<comment type="caution">
    <text evidence="1">The sequence shown here is derived from an EMBL/GenBank/DDBJ whole genome shotgun (WGS) entry which is preliminary data.</text>
</comment>
<dbReference type="EMBL" id="AOPY01001274">
    <property type="protein sequence ID" value="EPJ42216.1"/>
    <property type="molecule type" value="Genomic_DNA"/>
</dbReference>
<reference evidence="1 2" key="1">
    <citation type="submission" date="2013-02" db="EMBL/GenBank/DDBJ databases">
        <title>Draft Genome Sequence of Streptomyces afghaniensis, Which Produces Compounds of the Julimycin B-Complex.</title>
        <authorList>
            <person name="Gruening B.A."/>
            <person name="Praeg A."/>
            <person name="Erxleben A."/>
            <person name="Guenther S."/>
            <person name="Fiedler H.-P."/>
            <person name="Goodfellow M."/>
            <person name="Mueller M."/>
        </authorList>
    </citation>
    <scope>NUCLEOTIDE SEQUENCE [LARGE SCALE GENOMIC DNA]</scope>
    <source>
        <strain evidence="1 2">772</strain>
    </source>
</reference>
<proteinExistence type="predicted"/>
<evidence type="ECO:0000313" key="2">
    <source>
        <dbReference type="Proteomes" id="UP000015001"/>
    </source>
</evidence>
<keyword evidence="2" id="KW-1185">Reference proteome</keyword>
<gene>
    <name evidence="1" type="ORF">STAFG_0733</name>
</gene>
<accession>S4MYM0</accession>
<protein>
    <submittedName>
        <fullName evidence="1">Uncharacterized protein</fullName>
    </submittedName>
</protein>
<evidence type="ECO:0000313" key="1">
    <source>
        <dbReference type="EMBL" id="EPJ42216.1"/>
    </source>
</evidence>
<dbReference type="AlphaFoldDB" id="S4MYM0"/>
<name>S4MYM0_9ACTN</name>
<dbReference type="HOGENOM" id="CLU_3296880_0_0_11"/>
<dbReference type="Proteomes" id="UP000015001">
    <property type="component" value="Unassembled WGS sequence"/>
</dbReference>
<organism evidence="1 2">
    <name type="scientific">Streptomyces afghaniensis 772</name>
    <dbReference type="NCBI Taxonomy" id="1283301"/>
    <lineage>
        <taxon>Bacteria</taxon>
        <taxon>Bacillati</taxon>
        <taxon>Actinomycetota</taxon>
        <taxon>Actinomycetes</taxon>
        <taxon>Kitasatosporales</taxon>
        <taxon>Streptomycetaceae</taxon>
        <taxon>Streptomyces</taxon>
    </lineage>
</organism>
<sequence length="40" mass="4869">MFERKSWTGFMTGVVRRILRFHAHDHLWEAPRLLDSAVDW</sequence>